<dbReference type="EMBL" id="FRYL01000015">
    <property type="protein sequence ID" value="SHO80650.1"/>
    <property type="molecule type" value="Genomic_DNA"/>
</dbReference>
<organism evidence="8">
    <name type="scientific">hydrothermal vent metagenome</name>
    <dbReference type="NCBI Taxonomy" id="652676"/>
    <lineage>
        <taxon>unclassified sequences</taxon>
        <taxon>metagenomes</taxon>
        <taxon>ecological metagenomes</taxon>
    </lineage>
</organism>
<feature type="transmembrane region" description="Helical" evidence="7">
    <location>
        <begin position="5"/>
        <end position="28"/>
    </location>
</feature>
<evidence type="ECO:0000256" key="2">
    <source>
        <dbReference type="ARBA" id="ARBA00022692"/>
    </source>
</evidence>
<evidence type="ECO:0000256" key="7">
    <source>
        <dbReference type="SAM" id="Phobius"/>
    </source>
</evidence>
<protein>
    <submittedName>
        <fullName evidence="8">FIG004453: protein YceG like</fullName>
    </submittedName>
</protein>
<dbReference type="HAMAP" id="MF_02065">
    <property type="entry name" value="MltG"/>
    <property type="match status" value="1"/>
</dbReference>
<keyword evidence="1" id="KW-1003">Cell membrane</keyword>
<accession>A0A1W1EII4</accession>
<dbReference type="AlphaFoldDB" id="A0A1W1EII4"/>
<dbReference type="Pfam" id="PF02618">
    <property type="entry name" value="YceG"/>
    <property type="match status" value="1"/>
</dbReference>
<dbReference type="PANTHER" id="PTHR30518">
    <property type="entry name" value="ENDOLYTIC MUREIN TRANSGLYCOSYLASE"/>
    <property type="match status" value="1"/>
</dbReference>
<keyword evidence="4 7" id="KW-0472">Membrane</keyword>
<keyword evidence="3 7" id="KW-1133">Transmembrane helix</keyword>
<dbReference type="InterPro" id="IPR003770">
    <property type="entry name" value="MLTG-like"/>
</dbReference>
<sequence>MIKKFFLFIITGVINLIIIVILSATFYLNIPIESQGDIKIPKGSVSKIISYLTNKGYNLSIIDRYILVAIGTPKSGWINIPKGEMDRIKFLTYLTDAKFTINKITLIPGETLYIFLEDISKQLKLDNKKLLNEYNRISPYKEAGIYPDTYHIPKGIKEKKLMEFLIRESNKKYQKIYAEYTNSNEFNSTSFNVILTIASIIQKEAGNNIEMPIVASVIYNRISKGMPLQMDGTLNYGKYSHIKITPKRIKEDNTTFNTYKHKGIPNYPVASASVEAIKSAINPTVTKYLYFMKNSQGGHNFAKTYSEHRKNIKDRVE</sequence>
<name>A0A1W1EII4_9ZZZZ</name>
<evidence type="ECO:0000256" key="6">
    <source>
        <dbReference type="ARBA" id="ARBA00023316"/>
    </source>
</evidence>
<evidence type="ECO:0000256" key="4">
    <source>
        <dbReference type="ARBA" id="ARBA00023136"/>
    </source>
</evidence>
<keyword evidence="5" id="KW-0456">Lyase</keyword>
<dbReference type="GO" id="GO:0016829">
    <property type="term" value="F:lyase activity"/>
    <property type="evidence" value="ECO:0007669"/>
    <property type="project" value="UniProtKB-KW"/>
</dbReference>
<dbReference type="NCBIfam" id="TIGR00247">
    <property type="entry name" value="endolytic transglycosylase MltG"/>
    <property type="match status" value="1"/>
</dbReference>
<evidence type="ECO:0000256" key="3">
    <source>
        <dbReference type="ARBA" id="ARBA00022989"/>
    </source>
</evidence>
<proteinExistence type="inferred from homology"/>
<dbReference type="PANTHER" id="PTHR30518:SF2">
    <property type="entry name" value="ENDOLYTIC MUREIN TRANSGLYCOSYLASE"/>
    <property type="match status" value="1"/>
</dbReference>
<gene>
    <name evidence="8" type="ORF">MNB_SV-15-698</name>
</gene>
<dbReference type="GO" id="GO:0071555">
    <property type="term" value="P:cell wall organization"/>
    <property type="evidence" value="ECO:0007669"/>
    <property type="project" value="UniProtKB-KW"/>
</dbReference>
<dbReference type="Gene3D" id="3.30.160.60">
    <property type="entry name" value="Classic Zinc Finger"/>
    <property type="match status" value="1"/>
</dbReference>
<evidence type="ECO:0000256" key="5">
    <source>
        <dbReference type="ARBA" id="ARBA00023239"/>
    </source>
</evidence>
<evidence type="ECO:0000256" key="1">
    <source>
        <dbReference type="ARBA" id="ARBA00022475"/>
    </source>
</evidence>
<keyword evidence="2 7" id="KW-0812">Transmembrane</keyword>
<reference evidence="8" key="1">
    <citation type="submission" date="2016-10" db="EMBL/GenBank/DDBJ databases">
        <authorList>
            <person name="de Groot N.N."/>
        </authorList>
    </citation>
    <scope>NUCLEOTIDE SEQUENCE</scope>
</reference>
<keyword evidence="6" id="KW-0961">Cell wall biogenesis/degradation</keyword>
<evidence type="ECO:0000313" key="8">
    <source>
        <dbReference type="EMBL" id="SHO80650.1"/>
    </source>
</evidence>